<dbReference type="EMBL" id="MU394351">
    <property type="protein sequence ID" value="KAI6083484.1"/>
    <property type="molecule type" value="Genomic_DNA"/>
</dbReference>
<reference evidence="1 2" key="1">
    <citation type="journal article" date="2022" name="New Phytol.">
        <title>Ecological generalism drives hyperdiversity of secondary metabolite gene clusters in xylarialean endophytes.</title>
        <authorList>
            <person name="Franco M.E.E."/>
            <person name="Wisecaver J.H."/>
            <person name="Arnold A.E."/>
            <person name="Ju Y.M."/>
            <person name="Slot J.C."/>
            <person name="Ahrendt S."/>
            <person name="Moore L.P."/>
            <person name="Eastman K.E."/>
            <person name="Scott K."/>
            <person name="Konkel Z."/>
            <person name="Mondo S.J."/>
            <person name="Kuo A."/>
            <person name="Hayes R.D."/>
            <person name="Haridas S."/>
            <person name="Andreopoulos B."/>
            <person name="Riley R."/>
            <person name="LaButti K."/>
            <person name="Pangilinan J."/>
            <person name="Lipzen A."/>
            <person name="Amirebrahimi M."/>
            <person name="Yan J."/>
            <person name="Adam C."/>
            <person name="Keymanesh K."/>
            <person name="Ng V."/>
            <person name="Louie K."/>
            <person name="Northen T."/>
            <person name="Drula E."/>
            <person name="Henrissat B."/>
            <person name="Hsieh H.M."/>
            <person name="Youens-Clark K."/>
            <person name="Lutzoni F."/>
            <person name="Miadlikowska J."/>
            <person name="Eastwood D.C."/>
            <person name="Hamelin R.C."/>
            <person name="Grigoriev I.V."/>
            <person name="U'Ren J.M."/>
        </authorList>
    </citation>
    <scope>NUCLEOTIDE SEQUENCE [LARGE SCALE GENOMIC DNA]</scope>
    <source>
        <strain evidence="1 2">ER1909</strain>
    </source>
</reference>
<comment type="caution">
    <text evidence="1">The sequence shown here is derived from an EMBL/GenBank/DDBJ whole genome shotgun (WGS) entry which is preliminary data.</text>
</comment>
<keyword evidence="2" id="KW-1185">Reference proteome</keyword>
<sequence length="303" mass="32730">MLRNMSDVALATVVCTYVFTLLATISLSIHAYYRLMVRHEVEAEDFLTLIAFIVSLALVGQITWAVIDEGQGEHMSDVTGSQFEHAAKSLLASEALWALVNTLIRLTALIFLRKLFALRGLTLKSCPLLLLIGASIAHGIAALLTAVLICRPIQALWDDQDEGTCGDQIVAFLSLEGVGLIIDIGILLLPVRHVLNLSSIQLKQKVSILFVLSAGAVVIVITGLRIAALHRINTSDFSYDQGYLGLLSTLGALIGIITCCTASVYHLLKPLSKKLKKTDITSSGRRLIGSLLLSSVQRTGANR</sequence>
<evidence type="ECO:0000313" key="1">
    <source>
        <dbReference type="EMBL" id="KAI6083484.1"/>
    </source>
</evidence>
<accession>A0ACC0CST2</accession>
<protein>
    <submittedName>
        <fullName evidence="1">Uncharacterized protein</fullName>
    </submittedName>
</protein>
<evidence type="ECO:0000313" key="2">
    <source>
        <dbReference type="Proteomes" id="UP001497680"/>
    </source>
</evidence>
<dbReference type="Proteomes" id="UP001497680">
    <property type="component" value="Unassembled WGS sequence"/>
</dbReference>
<proteinExistence type="predicted"/>
<organism evidence="1 2">
    <name type="scientific">Hypoxylon rubiginosum</name>
    <dbReference type="NCBI Taxonomy" id="110542"/>
    <lineage>
        <taxon>Eukaryota</taxon>
        <taxon>Fungi</taxon>
        <taxon>Dikarya</taxon>
        <taxon>Ascomycota</taxon>
        <taxon>Pezizomycotina</taxon>
        <taxon>Sordariomycetes</taxon>
        <taxon>Xylariomycetidae</taxon>
        <taxon>Xylariales</taxon>
        <taxon>Hypoxylaceae</taxon>
        <taxon>Hypoxylon</taxon>
    </lineage>
</organism>
<gene>
    <name evidence="1" type="ORF">F4821DRAFT_244701</name>
</gene>
<name>A0ACC0CST2_9PEZI</name>